<keyword evidence="3" id="KW-0238">DNA-binding</keyword>
<evidence type="ECO:0000256" key="2">
    <source>
        <dbReference type="ARBA" id="ARBA00023015"/>
    </source>
</evidence>
<keyword evidence="4" id="KW-0804">Transcription</keyword>
<sequence>MNISSKDLNLLFAFKVLFEERNLSNAAKRMALSQPALSHKLNKLRNEFDDQLFVRAARGLTITPLAEQIAPQVLQAIQSIEGLYHQLESQNFLLNEDTVHLYTTDFIEQLLLPSLLARIEMKAPKLKLVCHNTLGKLPKKELETGECDIAIAGFYHGLSDSYYQQKLKEESFVVLANSDTSKIKDHLDLEGFLACRHIITTLSGDLDGIVDKELRELNLSRKVVAGVSSFLAPPLIVKDTNCIVVCLESIARMSALNYERLSIYKCPIKLPKVNISQTWHARTHQDPMRKWLRREIHDIMFQH</sequence>
<keyword evidence="7" id="KW-1185">Reference proteome</keyword>
<dbReference type="EMBL" id="VIKR01000003">
    <property type="protein sequence ID" value="TQV73905.1"/>
    <property type="molecule type" value="Genomic_DNA"/>
</dbReference>
<evidence type="ECO:0000313" key="6">
    <source>
        <dbReference type="EMBL" id="TQV73905.1"/>
    </source>
</evidence>
<organism evidence="6 7">
    <name type="scientific">Aliikangiella marina</name>
    <dbReference type="NCBI Taxonomy" id="1712262"/>
    <lineage>
        <taxon>Bacteria</taxon>
        <taxon>Pseudomonadati</taxon>
        <taxon>Pseudomonadota</taxon>
        <taxon>Gammaproteobacteria</taxon>
        <taxon>Oceanospirillales</taxon>
        <taxon>Pleioneaceae</taxon>
        <taxon>Aliikangiella</taxon>
    </lineage>
</organism>
<evidence type="ECO:0000313" key="7">
    <source>
        <dbReference type="Proteomes" id="UP000317839"/>
    </source>
</evidence>
<dbReference type="InterPro" id="IPR036390">
    <property type="entry name" value="WH_DNA-bd_sf"/>
</dbReference>
<dbReference type="GO" id="GO:0003677">
    <property type="term" value="F:DNA binding"/>
    <property type="evidence" value="ECO:0007669"/>
    <property type="project" value="UniProtKB-KW"/>
</dbReference>
<dbReference type="PRINTS" id="PR00039">
    <property type="entry name" value="HTHLYSR"/>
</dbReference>
<feature type="domain" description="HTH lysR-type" evidence="5">
    <location>
        <begin position="7"/>
        <end position="63"/>
    </location>
</feature>
<name>A0A545T9M2_9GAMM</name>
<dbReference type="InterPro" id="IPR050389">
    <property type="entry name" value="LysR-type_TF"/>
</dbReference>
<dbReference type="PROSITE" id="PS50931">
    <property type="entry name" value="HTH_LYSR"/>
    <property type="match status" value="1"/>
</dbReference>
<dbReference type="OrthoDB" id="8839911at2"/>
<evidence type="ECO:0000256" key="1">
    <source>
        <dbReference type="ARBA" id="ARBA00009437"/>
    </source>
</evidence>
<comment type="similarity">
    <text evidence="1">Belongs to the LysR transcriptional regulatory family.</text>
</comment>
<dbReference type="Gene3D" id="1.10.10.10">
    <property type="entry name" value="Winged helix-like DNA-binding domain superfamily/Winged helix DNA-binding domain"/>
    <property type="match status" value="1"/>
</dbReference>
<accession>A0A545T9M2</accession>
<dbReference type="PANTHER" id="PTHR30118">
    <property type="entry name" value="HTH-TYPE TRANSCRIPTIONAL REGULATOR LEUO-RELATED"/>
    <property type="match status" value="1"/>
</dbReference>
<protein>
    <submittedName>
        <fullName evidence="6">LysR family transcriptional regulator</fullName>
    </submittedName>
</protein>
<dbReference type="SUPFAM" id="SSF53850">
    <property type="entry name" value="Periplasmic binding protein-like II"/>
    <property type="match status" value="1"/>
</dbReference>
<dbReference type="Gene3D" id="3.40.190.10">
    <property type="entry name" value="Periplasmic binding protein-like II"/>
    <property type="match status" value="2"/>
</dbReference>
<dbReference type="PANTHER" id="PTHR30118:SF15">
    <property type="entry name" value="TRANSCRIPTIONAL REGULATORY PROTEIN"/>
    <property type="match status" value="1"/>
</dbReference>
<proteinExistence type="inferred from homology"/>
<reference evidence="6 7" key="1">
    <citation type="submission" date="2019-06" db="EMBL/GenBank/DDBJ databases">
        <title>Draft genome of Aliikangiella marina GYP-15.</title>
        <authorList>
            <person name="Wang G."/>
        </authorList>
    </citation>
    <scope>NUCLEOTIDE SEQUENCE [LARGE SCALE GENOMIC DNA]</scope>
    <source>
        <strain evidence="6 7">GYP-15</strain>
    </source>
</reference>
<keyword evidence="2" id="KW-0805">Transcription regulation</keyword>
<evidence type="ECO:0000256" key="4">
    <source>
        <dbReference type="ARBA" id="ARBA00023163"/>
    </source>
</evidence>
<dbReference type="AlphaFoldDB" id="A0A545T9M2"/>
<evidence type="ECO:0000256" key="3">
    <source>
        <dbReference type="ARBA" id="ARBA00023125"/>
    </source>
</evidence>
<dbReference type="InterPro" id="IPR005119">
    <property type="entry name" value="LysR_subst-bd"/>
</dbReference>
<comment type="caution">
    <text evidence="6">The sequence shown here is derived from an EMBL/GenBank/DDBJ whole genome shotgun (WGS) entry which is preliminary data.</text>
</comment>
<dbReference type="SUPFAM" id="SSF46785">
    <property type="entry name" value="Winged helix' DNA-binding domain"/>
    <property type="match status" value="1"/>
</dbReference>
<dbReference type="Pfam" id="PF03466">
    <property type="entry name" value="LysR_substrate"/>
    <property type="match status" value="1"/>
</dbReference>
<dbReference type="Pfam" id="PF00126">
    <property type="entry name" value="HTH_1"/>
    <property type="match status" value="1"/>
</dbReference>
<gene>
    <name evidence="6" type="ORF">FLL45_13655</name>
</gene>
<dbReference type="InterPro" id="IPR036388">
    <property type="entry name" value="WH-like_DNA-bd_sf"/>
</dbReference>
<dbReference type="GO" id="GO:0003700">
    <property type="term" value="F:DNA-binding transcription factor activity"/>
    <property type="evidence" value="ECO:0007669"/>
    <property type="project" value="InterPro"/>
</dbReference>
<dbReference type="InterPro" id="IPR037402">
    <property type="entry name" value="YidZ_PBP2"/>
</dbReference>
<dbReference type="RefSeq" id="WP_142942612.1">
    <property type="nucleotide sequence ID" value="NZ_VIKR01000003.1"/>
</dbReference>
<evidence type="ECO:0000259" key="5">
    <source>
        <dbReference type="PROSITE" id="PS50931"/>
    </source>
</evidence>
<dbReference type="Proteomes" id="UP000317839">
    <property type="component" value="Unassembled WGS sequence"/>
</dbReference>
<dbReference type="InterPro" id="IPR000847">
    <property type="entry name" value="LysR_HTH_N"/>
</dbReference>
<dbReference type="CDD" id="cd08417">
    <property type="entry name" value="PBP2_Nitroaromatics_like"/>
    <property type="match status" value="1"/>
</dbReference>